<accession>A0ABD5SIB4</accession>
<sequence>MDRSILVPYDRSQRSQSTLRYAADVFGGERVTALYTLKPFATVPDLADQARERYEQAQDALKTVRSIEDDCSTTILSEFVYGHVIHSILRYTDLYTFDRIVIDSAHRADATASSPGADTRDELLGNVTEAVVRRTRAPVTVLRSTFDDREIGFPDTVLVPFDGSSPSCNALQHAIDTFPDATVHVLYVRYPFIDDLDYLGVRSDDYPNFEEWYDAVRAWHERANRDADRVLRIADSIVGDTDTDLQSTIEAGAPPRVILEYADRIEADHVLIGSHSHDSGTRILLGSVAEQIVRRSSTPVTVVR</sequence>
<dbReference type="PANTHER" id="PTHR46268:SF24">
    <property type="entry name" value="UNIVERSAL STRESS PROTEIN"/>
    <property type="match status" value="1"/>
</dbReference>
<comment type="similarity">
    <text evidence="1">Belongs to the universal stress protein A family.</text>
</comment>
<organism evidence="3 4">
    <name type="scientific">Natrinema soli</name>
    <dbReference type="NCBI Taxonomy" id="1930624"/>
    <lineage>
        <taxon>Archaea</taxon>
        <taxon>Methanobacteriati</taxon>
        <taxon>Methanobacteriota</taxon>
        <taxon>Stenosarchaea group</taxon>
        <taxon>Halobacteria</taxon>
        <taxon>Halobacteriales</taxon>
        <taxon>Natrialbaceae</taxon>
        <taxon>Natrinema</taxon>
    </lineage>
</organism>
<dbReference type="PRINTS" id="PR01438">
    <property type="entry name" value="UNVRSLSTRESS"/>
</dbReference>
<evidence type="ECO:0000256" key="1">
    <source>
        <dbReference type="ARBA" id="ARBA00008791"/>
    </source>
</evidence>
<evidence type="ECO:0000259" key="2">
    <source>
        <dbReference type="Pfam" id="PF00582"/>
    </source>
</evidence>
<evidence type="ECO:0000313" key="3">
    <source>
        <dbReference type="EMBL" id="MFC6764737.1"/>
    </source>
</evidence>
<dbReference type="InterPro" id="IPR014729">
    <property type="entry name" value="Rossmann-like_a/b/a_fold"/>
</dbReference>
<evidence type="ECO:0000313" key="4">
    <source>
        <dbReference type="Proteomes" id="UP001596383"/>
    </source>
</evidence>
<dbReference type="AlphaFoldDB" id="A0ABD5SIB4"/>
<protein>
    <submittedName>
        <fullName evidence="3">Universal stress protein</fullName>
    </submittedName>
</protein>
<dbReference type="SUPFAM" id="SSF52402">
    <property type="entry name" value="Adenine nucleotide alpha hydrolases-like"/>
    <property type="match status" value="2"/>
</dbReference>
<dbReference type="Proteomes" id="UP001596383">
    <property type="component" value="Unassembled WGS sequence"/>
</dbReference>
<dbReference type="Gene3D" id="3.40.50.620">
    <property type="entry name" value="HUPs"/>
    <property type="match status" value="2"/>
</dbReference>
<proteinExistence type="inferred from homology"/>
<gene>
    <name evidence="3" type="ORF">ACFQE6_06785</name>
</gene>
<dbReference type="EMBL" id="JBHSWV010000098">
    <property type="protein sequence ID" value="MFC6764737.1"/>
    <property type="molecule type" value="Genomic_DNA"/>
</dbReference>
<reference evidence="3 4" key="1">
    <citation type="journal article" date="2019" name="Int. J. Syst. Evol. Microbiol.">
        <title>The Global Catalogue of Microorganisms (GCM) 10K type strain sequencing project: providing services to taxonomists for standard genome sequencing and annotation.</title>
        <authorList>
            <consortium name="The Broad Institute Genomics Platform"/>
            <consortium name="The Broad Institute Genome Sequencing Center for Infectious Disease"/>
            <person name="Wu L."/>
            <person name="Ma J."/>
        </authorList>
    </citation>
    <scope>NUCLEOTIDE SEQUENCE [LARGE SCALE GENOMIC DNA]</scope>
    <source>
        <strain evidence="3 4">LMG 29247</strain>
    </source>
</reference>
<dbReference type="Pfam" id="PF00582">
    <property type="entry name" value="Usp"/>
    <property type="match status" value="2"/>
</dbReference>
<name>A0ABD5SIB4_9EURY</name>
<feature type="domain" description="UspA" evidence="2">
    <location>
        <begin position="156"/>
        <end position="304"/>
    </location>
</feature>
<dbReference type="InterPro" id="IPR006015">
    <property type="entry name" value="Universal_stress_UspA"/>
</dbReference>
<feature type="domain" description="UspA" evidence="2">
    <location>
        <begin position="3"/>
        <end position="143"/>
    </location>
</feature>
<comment type="caution">
    <text evidence="3">The sequence shown here is derived from an EMBL/GenBank/DDBJ whole genome shotgun (WGS) entry which is preliminary data.</text>
</comment>
<dbReference type="CDD" id="cd00293">
    <property type="entry name" value="USP-like"/>
    <property type="match status" value="2"/>
</dbReference>
<keyword evidence="4" id="KW-1185">Reference proteome</keyword>
<dbReference type="InterPro" id="IPR006016">
    <property type="entry name" value="UspA"/>
</dbReference>
<dbReference type="RefSeq" id="WP_273737797.1">
    <property type="nucleotide sequence ID" value="NZ_JAQIVI010000098.1"/>
</dbReference>
<dbReference type="PANTHER" id="PTHR46268">
    <property type="entry name" value="STRESS RESPONSE PROTEIN NHAX"/>
    <property type="match status" value="1"/>
</dbReference>